<gene>
    <name evidence="2" type="ORF">DET45_1336</name>
</gene>
<dbReference type="PANTHER" id="PTHR30015:SF7">
    <property type="entry name" value="TYPE IV METHYL-DIRECTED RESTRICTION ENZYME ECOKMRR"/>
    <property type="match status" value="1"/>
</dbReference>
<evidence type="ECO:0000313" key="2">
    <source>
        <dbReference type="EMBL" id="PWW06598.1"/>
    </source>
</evidence>
<dbReference type="GO" id="GO:0003677">
    <property type="term" value="F:DNA binding"/>
    <property type="evidence" value="ECO:0007669"/>
    <property type="project" value="InterPro"/>
</dbReference>
<dbReference type="EMBL" id="QGTT01000033">
    <property type="protein sequence ID" value="PWW06598.1"/>
    <property type="molecule type" value="Genomic_DNA"/>
</dbReference>
<dbReference type="InterPro" id="IPR052906">
    <property type="entry name" value="Type_IV_Methyl-Rstrct_Enzyme"/>
</dbReference>
<keyword evidence="3" id="KW-1185">Reference proteome</keyword>
<dbReference type="AlphaFoldDB" id="A0A317PV63"/>
<reference evidence="2 3" key="1">
    <citation type="submission" date="2018-05" db="EMBL/GenBank/DDBJ databases">
        <title>Freshwater and sediment microbial communities from various areas in North America, analyzing microbe dynamics in response to fracking.</title>
        <authorList>
            <person name="Lamendella R."/>
        </authorList>
    </citation>
    <scope>NUCLEOTIDE SEQUENCE [LARGE SCALE GENOMIC DNA]</scope>
    <source>
        <strain evidence="2 3">125B1</strain>
    </source>
</reference>
<comment type="caution">
    <text evidence="2">The sequence shown here is derived from an EMBL/GenBank/DDBJ whole genome shotgun (WGS) entry which is preliminary data.</text>
</comment>
<dbReference type="PANTHER" id="PTHR30015">
    <property type="entry name" value="MRR RESTRICTION SYSTEM PROTEIN"/>
    <property type="match status" value="1"/>
</dbReference>
<dbReference type="Gene3D" id="3.40.1350.10">
    <property type="match status" value="1"/>
</dbReference>
<dbReference type="InterPro" id="IPR007560">
    <property type="entry name" value="Restrct_endonuc_IV_Mrr"/>
</dbReference>
<feature type="domain" description="Restriction endonuclease type IV Mrr" evidence="1">
    <location>
        <begin position="124"/>
        <end position="246"/>
    </location>
</feature>
<keyword evidence="2" id="KW-0540">Nuclease</keyword>
<dbReference type="RefSeq" id="WP_110077070.1">
    <property type="nucleotide sequence ID" value="NZ_QGTT01000033.1"/>
</dbReference>
<dbReference type="OrthoDB" id="7061812at2"/>
<proteinExistence type="predicted"/>
<keyword evidence="2" id="KW-0255">Endonuclease</keyword>
<dbReference type="Pfam" id="PF04471">
    <property type="entry name" value="Mrr_cat"/>
    <property type="match status" value="1"/>
</dbReference>
<dbReference type="GO" id="GO:0015666">
    <property type="term" value="F:restriction endodeoxyribonuclease activity"/>
    <property type="evidence" value="ECO:0007669"/>
    <property type="project" value="TreeGrafter"/>
</dbReference>
<dbReference type="SUPFAM" id="SSF52980">
    <property type="entry name" value="Restriction endonuclease-like"/>
    <property type="match status" value="1"/>
</dbReference>
<dbReference type="Proteomes" id="UP000246964">
    <property type="component" value="Unassembled WGS sequence"/>
</dbReference>
<accession>A0A317PV63</accession>
<evidence type="ECO:0000259" key="1">
    <source>
        <dbReference type="Pfam" id="PF04471"/>
    </source>
</evidence>
<organism evidence="2 3">
    <name type="scientific">Pseudidiomarina maritima</name>
    <dbReference type="NCBI Taxonomy" id="519453"/>
    <lineage>
        <taxon>Bacteria</taxon>
        <taxon>Pseudomonadati</taxon>
        <taxon>Pseudomonadota</taxon>
        <taxon>Gammaproteobacteria</taxon>
        <taxon>Alteromonadales</taxon>
        <taxon>Idiomarinaceae</taxon>
        <taxon>Pseudidiomarina</taxon>
    </lineage>
</organism>
<dbReference type="InterPro" id="IPR011856">
    <property type="entry name" value="tRNA_endonuc-like_dom_sf"/>
</dbReference>
<protein>
    <submittedName>
        <fullName evidence="2">Restriction endonuclease</fullName>
    </submittedName>
</protein>
<sequence length="253" mass="28797">MWKFSGQIEYECLNCGHVEIVDMDFFECDCVGSQERQMGPENIYELSYRIDCNNCGSEININFTAYEYPVQSLNYVEPEVTGASTSDKPYLEHLPDLYEVQQFELARASAKEIILEVQNNPALIRNIDSRQFEEVVAELFRDKGYEVELTKRTRDGGKDIIAISKDHFGIRLKYFIECKYYGESNKVGVDVVRSLHGVKNTKDGPNKTIVATTSSFTADAVSFVEKEASSSWDISLADYDQIMEWIGSYGLTN</sequence>
<keyword evidence="2" id="KW-0378">Hydrolase</keyword>
<dbReference type="GO" id="GO:0009307">
    <property type="term" value="P:DNA restriction-modification system"/>
    <property type="evidence" value="ECO:0007669"/>
    <property type="project" value="InterPro"/>
</dbReference>
<name>A0A317PV63_9GAMM</name>
<dbReference type="InterPro" id="IPR011335">
    <property type="entry name" value="Restrct_endonuc-II-like"/>
</dbReference>
<evidence type="ECO:0000313" key="3">
    <source>
        <dbReference type="Proteomes" id="UP000246964"/>
    </source>
</evidence>